<evidence type="ECO:0000313" key="10">
    <source>
        <dbReference type="Proteomes" id="UP001174694"/>
    </source>
</evidence>
<dbReference type="GO" id="GO:0045944">
    <property type="term" value="P:positive regulation of transcription by RNA polymerase II"/>
    <property type="evidence" value="ECO:0007669"/>
    <property type="project" value="TreeGrafter"/>
</dbReference>
<protein>
    <submittedName>
        <fullName evidence="9">C6 transcription factor</fullName>
    </submittedName>
</protein>
<proteinExistence type="predicted"/>
<keyword evidence="4" id="KW-0238">DNA-binding</keyword>
<keyword evidence="2" id="KW-0479">Metal-binding</keyword>
<dbReference type="GO" id="GO:0006351">
    <property type="term" value="P:DNA-templated transcription"/>
    <property type="evidence" value="ECO:0007669"/>
    <property type="project" value="InterPro"/>
</dbReference>
<dbReference type="GO" id="GO:0005634">
    <property type="term" value="C:nucleus"/>
    <property type="evidence" value="ECO:0007669"/>
    <property type="project" value="UniProtKB-SubCell"/>
</dbReference>
<evidence type="ECO:0000256" key="6">
    <source>
        <dbReference type="ARBA" id="ARBA00023242"/>
    </source>
</evidence>
<sequence length="704" mass="78262">MSTPSNGTAGSPAVQRPRRGGAACRRCHSHKIKCSGGTPCRGCMRSNKASECVYPAKEKKVMVLESYIRQLEVEKEQLKRAAMQSPPTCSEPAVQMDELPGRQGSDEEDVAKAEVVNPVMEQRVCEPSTSTSRPVYVGAAACAAFADLLWHHVQPADEAPAPPRQVTVFNHPKLQRVIDAGYRLPSHTYATMLVQVVLKFVGNDYHLIKKKSFMQRIDQIYAALPEPPADPMFLCRMFVVFALGELYLRKSALTNDGQRAIPGTSFYLQAMSLFQELYEEPDIEYIETLLLMSFYSHALNRKNSAYTYAGIALRLSVAMGLHRNITYDPSTPPVEIENRRRVWWTVYTFDRLCSSKLGHPVMIKDEDIDAPFPSSEGLTFEEQEEFVDAAQLIANIRLARITGSLLDHTYKIHKPSENTFITDIHRILTSLKEWDATLAPELRLDHSRTPPYASRSVASLRLHFNQCVILTTRPVLLFVFKYYVRLSQLGAHSSGGSMKPPSPMTIALSEACIYAARASNRLLKQLWIDGAIATFGYFDAHYIFSSTIVLIVSNILNPNNTDKNSIDLALQLLQSMADDGNLPARELCERLASLKRELDTMCRDQNLGPDKGYITAAGTFAAHIVPSSRRSGGPETMRPSEATPVGSSPAGETSSTGPTLLEDPFLRDFLGQPYSEWSPSAFGMTNDEMGISSLAWDIETFSNI</sequence>
<dbReference type="Pfam" id="PF04082">
    <property type="entry name" value="Fungal_trans"/>
    <property type="match status" value="1"/>
</dbReference>
<dbReference type="SUPFAM" id="SSF57701">
    <property type="entry name" value="Zn2/Cys6 DNA-binding domain"/>
    <property type="match status" value="1"/>
</dbReference>
<dbReference type="PANTHER" id="PTHR47540:SF6">
    <property type="entry name" value="ZN(II)2CYS6 TRANSCRIPTION FACTOR (EUROFUNG)"/>
    <property type="match status" value="1"/>
</dbReference>
<name>A0AA38S492_9PEZI</name>
<dbReference type="CDD" id="cd00067">
    <property type="entry name" value="GAL4"/>
    <property type="match status" value="1"/>
</dbReference>
<dbReference type="PROSITE" id="PS00463">
    <property type="entry name" value="ZN2_CY6_FUNGAL_1"/>
    <property type="match status" value="1"/>
</dbReference>
<dbReference type="PROSITE" id="PS50048">
    <property type="entry name" value="ZN2_CY6_FUNGAL_2"/>
    <property type="match status" value="1"/>
</dbReference>
<dbReference type="SMART" id="SM00066">
    <property type="entry name" value="GAL4"/>
    <property type="match status" value="1"/>
</dbReference>
<feature type="region of interest" description="Disordered" evidence="7">
    <location>
        <begin position="625"/>
        <end position="662"/>
    </location>
</feature>
<evidence type="ECO:0000256" key="3">
    <source>
        <dbReference type="ARBA" id="ARBA00023015"/>
    </source>
</evidence>
<accession>A0AA38S492</accession>
<reference evidence="9" key="1">
    <citation type="submission" date="2022-07" db="EMBL/GenBank/DDBJ databases">
        <title>Fungi with potential for degradation of polypropylene.</title>
        <authorList>
            <person name="Gostincar C."/>
        </authorList>
    </citation>
    <scope>NUCLEOTIDE SEQUENCE</scope>
    <source>
        <strain evidence="9">EXF-13308</strain>
    </source>
</reference>
<dbReference type="EMBL" id="JANBVO010000011">
    <property type="protein sequence ID" value="KAJ9149000.1"/>
    <property type="molecule type" value="Genomic_DNA"/>
</dbReference>
<dbReference type="AlphaFoldDB" id="A0AA38S492"/>
<evidence type="ECO:0000256" key="2">
    <source>
        <dbReference type="ARBA" id="ARBA00022723"/>
    </source>
</evidence>
<dbReference type="CDD" id="cd12148">
    <property type="entry name" value="fungal_TF_MHR"/>
    <property type="match status" value="1"/>
</dbReference>
<evidence type="ECO:0000256" key="7">
    <source>
        <dbReference type="SAM" id="MobiDB-lite"/>
    </source>
</evidence>
<dbReference type="GO" id="GO:0043565">
    <property type="term" value="F:sequence-specific DNA binding"/>
    <property type="evidence" value="ECO:0007669"/>
    <property type="project" value="TreeGrafter"/>
</dbReference>
<dbReference type="InterPro" id="IPR007219">
    <property type="entry name" value="XnlR_reg_dom"/>
</dbReference>
<evidence type="ECO:0000256" key="5">
    <source>
        <dbReference type="ARBA" id="ARBA00023163"/>
    </source>
</evidence>
<feature type="domain" description="Zn(2)-C6 fungal-type" evidence="8">
    <location>
        <begin position="23"/>
        <end position="54"/>
    </location>
</feature>
<keyword evidence="3" id="KW-0805">Transcription regulation</keyword>
<dbReference type="PANTHER" id="PTHR47540">
    <property type="entry name" value="THIAMINE REPRESSIBLE GENES REGULATORY PROTEIN THI5"/>
    <property type="match status" value="1"/>
</dbReference>
<dbReference type="Proteomes" id="UP001174694">
    <property type="component" value="Unassembled WGS sequence"/>
</dbReference>
<keyword evidence="10" id="KW-1185">Reference proteome</keyword>
<dbReference type="SMART" id="SM00906">
    <property type="entry name" value="Fungal_trans"/>
    <property type="match status" value="1"/>
</dbReference>
<comment type="subcellular location">
    <subcellularLocation>
        <location evidence="1">Nucleus</location>
    </subcellularLocation>
</comment>
<dbReference type="InterPro" id="IPR036864">
    <property type="entry name" value="Zn2-C6_fun-type_DNA-bd_sf"/>
</dbReference>
<keyword evidence="6" id="KW-0539">Nucleus</keyword>
<keyword evidence="5" id="KW-0804">Transcription</keyword>
<dbReference type="InterPro" id="IPR001138">
    <property type="entry name" value="Zn2Cys6_DnaBD"/>
</dbReference>
<evidence type="ECO:0000256" key="1">
    <source>
        <dbReference type="ARBA" id="ARBA00004123"/>
    </source>
</evidence>
<evidence type="ECO:0000256" key="4">
    <source>
        <dbReference type="ARBA" id="ARBA00023125"/>
    </source>
</evidence>
<evidence type="ECO:0000313" key="9">
    <source>
        <dbReference type="EMBL" id="KAJ9149000.1"/>
    </source>
</evidence>
<dbReference type="Pfam" id="PF00172">
    <property type="entry name" value="Zn_clus"/>
    <property type="match status" value="1"/>
</dbReference>
<evidence type="ECO:0000259" key="8">
    <source>
        <dbReference type="PROSITE" id="PS50048"/>
    </source>
</evidence>
<organism evidence="9 10">
    <name type="scientific">Pleurostoma richardsiae</name>
    <dbReference type="NCBI Taxonomy" id="41990"/>
    <lineage>
        <taxon>Eukaryota</taxon>
        <taxon>Fungi</taxon>
        <taxon>Dikarya</taxon>
        <taxon>Ascomycota</taxon>
        <taxon>Pezizomycotina</taxon>
        <taxon>Sordariomycetes</taxon>
        <taxon>Sordariomycetidae</taxon>
        <taxon>Calosphaeriales</taxon>
        <taxon>Pleurostomataceae</taxon>
        <taxon>Pleurostoma</taxon>
    </lineage>
</organism>
<feature type="region of interest" description="Disordered" evidence="7">
    <location>
        <begin position="1"/>
        <end position="22"/>
    </location>
</feature>
<gene>
    <name evidence="9" type="ORF">NKR23_g4680</name>
</gene>
<dbReference type="Gene3D" id="4.10.240.10">
    <property type="entry name" value="Zn(2)-C6 fungal-type DNA-binding domain"/>
    <property type="match status" value="1"/>
</dbReference>
<dbReference type="InterPro" id="IPR051711">
    <property type="entry name" value="Stress_Response_Reg"/>
</dbReference>
<comment type="caution">
    <text evidence="9">The sequence shown here is derived from an EMBL/GenBank/DDBJ whole genome shotgun (WGS) entry which is preliminary data.</text>
</comment>
<dbReference type="GO" id="GO:0008270">
    <property type="term" value="F:zinc ion binding"/>
    <property type="evidence" value="ECO:0007669"/>
    <property type="project" value="InterPro"/>
</dbReference>
<dbReference type="GO" id="GO:0000981">
    <property type="term" value="F:DNA-binding transcription factor activity, RNA polymerase II-specific"/>
    <property type="evidence" value="ECO:0007669"/>
    <property type="project" value="InterPro"/>
</dbReference>